<proteinExistence type="predicted"/>
<organism evidence="1">
    <name type="scientific">Serratia phage Kevin</name>
    <dbReference type="NCBI Taxonomy" id="3161161"/>
    <lineage>
        <taxon>Viruses</taxon>
        <taxon>Duplodnaviria</taxon>
        <taxon>Heunggongvirae</taxon>
        <taxon>Uroviricota</taxon>
        <taxon>Caudoviricetes</taxon>
        <taxon>Pantevenvirales</taxon>
        <taxon>Ackermannviridae</taxon>
        <taxon>Miltonvirus</taxon>
    </lineage>
</organism>
<protein>
    <submittedName>
        <fullName evidence="1">Uncharacterized protein</fullName>
    </submittedName>
</protein>
<dbReference type="EMBL" id="PP869623">
    <property type="protein sequence ID" value="XCN27974.1"/>
    <property type="molecule type" value="Genomic_DNA"/>
</dbReference>
<evidence type="ECO:0000313" key="1">
    <source>
        <dbReference type="EMBL" id="XCN27974.1"/>
    </source>
</evidence>
<accession>A0AAU8KYT9</accession>
<name>A0AAU8KYT9_9CAUD</name>
<sequence>MKDILQPIIDEAVASWNKEYPQLLVSVTAKQFMIESGRVVFDGSIGIRGLGVTDGFFDIGSDALSWNNPHEFYIGVTECIEESMLAHSQYQKNHESRSL</sequence>
<reference evidence="1" key="1">
    <citation type="submission" date="2024-06" db="EMBL/GenBank/DDBJ databases">
        <authorList>
            <person name="Melgar S."/>
            <person name="Ryabinky S."/>
            <person name="Merugu K."/>
            <person name="Desisa B."/>
            <person name="Truong H."/>
            <person name="Jamal R."/>
            <person name="Sandhu A."/>
            <person name="Johnson A."/>
        </authorList>
    </citation>
    <scope>NUCLEOTIDE SEQUENCE</scope>
</reference>